<proteinExistence type="predicted"/>
<keyword evidence="1" id="KW-0472">Membrane</keyword>
<sequence length="237" mass="25964">MPRWNELPDSLDERVRRLVVQLRGLKDHSGLSLSSLQTKTGYSRASWERYLNGKALPPRQAVEELARVVGVDPARVLALHEVAEEAWKQEPDASKTADPPKPRRTRRSALIGVLVAVVLGGLFAGLLVVAPWEHGGSTSPSRGAFAYRAGKTYHCVVKRKDGRLYAGYSITSTALLSGPAWDVVEAQCLLRYHGFTPGVVDGAYGPNTTRAVKRLQSQARLPVDGVVGPHTWQVLRK</sequence>
<dbReference type="InterPro" id="IPR010982">
    <property type="entry name" value="Lambda_DNA-bd_dom_sf"/>
</dbReference>
<evidence type="ECO:0000256" key="1">
    <source>
        <dbReference type="SAM" id="Phobius"/>
    </source>
</evidence>
<dbReference type="Gene3D" id="1.10.260.40">
    <property type="entry name" value="lambda repressor-like DNA-binding domains"/>
    <property type="match status" value="1"/>
</dbReference>
<dbReference type="Gene3D" id="1.10.101.10">
    <property type="entry name" value="PGBD-like superfamily/PGBD"/>
    <property type="match status" value="1"/>
</dbReference>
<evidence type="ECO:0000313" key="4">
    <source>
        <dbReference type="Proteomes" id="UP001257627"/>
    </source>
</evidence>
<dbReference type="SUPFAM" id="SSF47413">
    <property type="entry name" value="lambda repressor-like DNA-binding domains"/>
    <property type="match status" value="1"/>
</dbReference>
<organism evidence="3 4">
    <name type="scientific">Streptomyces mirabilis</name>
    <dbReference type="NCBI Taxonomy" id="68239"/>
    <lineage>
        <taxon>Bacteria</taxon>
        <taxon>Bacillati</taxon>
        <taxon>Actinomycetota</taxon>
        <taxon>Actinomycetes</taxon>
        <taxon>Kitasatosporales</taxon>
        <taxon>Streptomycetaceae</taxon>
        <taxon>Streptomyces</taxon>
    </lineage>
</organism>
<geneLocation type="plasmid" evidence="3">
    <name>unnamed2</name>
</geneLocation>
<dbReference type="SMART" id="SM00530">
    <property type="entry name" value="HTH_XRE"/>
    <property type="match status" value="1"/>
</dbReference>
<dbReference type="Proteomes" id="UP001257627">
    <property type="component" value="Unassembled WGS sequence"/>
</dbReference>
<dbReference type="InterPro" id="IPR001387">
    <property type="entry name" value="Cro/C1-type_HTH"/>
</dbReference>
<comment type="caution">
    <text evidence="3">The sequence shown here is derived from an EMBL/GenBank/DDBJ whole genome shotgun (WGS) entry which is preliminary data.</text>
</comment>
<keyword evidence="1" id="KW-1133">Transmembrane helix</keyword>
<dbReference type="SUPFAM" id="SSF47090">
    <property type="entry name" value="PGBD-like"/>
    <property type="match status" value="1"/>
</dbReference>
<keyword evidence="1" id="KW-0812">Transmembrane</keyword>
<evidence type="ECO:0000313" key="3">
    <source>
        <dbReference type="EMBL" id="MDU9001631.1"/>
    </source>
</evidence>
<gene>
    <name evidence="3" type="ORF">PU648_57420</name>
</gene>
<dbReference type="Pfam" id="PF13560">
    <property type="entry name" value="HTH_31"/>
    <property type="match status" value="1"/>
</dbReference>
<dbReference type="EMBL" id="JARAKF010000004">
    <property type="protein sequence ID" value="MDU9001631.1"/>
    <property type="molecule type" value="Genomic_DNA"/>
</dbReference>
<keyword evidence="4" id="KW-1185">Reference proteome</keyword>
<dbReference type="InterPro" id="IPR036366">
    <property type="entry name" value="PGBDSf"/>
</dbReference>
<dbReference type="InterPro" id="IPR002477">
    <property type="entry name" value="Peptidoglycan-bd-like"/>
</dbReference>
<protein>
    <submittedName>
        <fullName evidence="3">Peptidoglycan-binding protein</fullName>
    </submittedName>
</protein>
<evidence type="ECO:0000259" key="2">
    <source>
        <dbReference type="SMART" id="SM00530"/>
    </source>
</evidence>
<dbReference type="InterPro" id="IPR036365">
    <property type="entry name" value="PGBD-like_sf"/>
</dbReference>
<feature type="transmembrane region" description="Helical" evidence="1">
    <location>
        <begin position="109"/>
        <end position="132"/>
    </location>
</feature>
<dbReference type="CDD" id="cd00093">
    <property type="entry name" value="HTH_XRE"/>
    <property type="match status" value="1"/>
</dbReference>
<name>A0ABU3V626_9ACTN</name>
<reference evidence="3 4" key="1">
    <citation type="submission" date="2023-02" db="EMBL/GenBank/DDBJ databases">
        <authorList>
            <person name="Maleckis M."/>
        </authorList>
    </citation>
    <scope>NUCLEOTIDE SEQUENCE [LARGE SCALE GENOMIC DNA]</scope>
    <source>
        <strain evidence="3 4">P8-A2</strain>
        <plasmid evidence="3">unnamed2</plasmid>
    </source>
</reference>
<accession>A0ABU3V626</accession>
<dbReference type="RefSeq" id="WP_266945895.1">
    <property type="nucleotide sequence ID" value="NZ_JAPEMK010000006.1"/>
</dbReference>
<dbReference type="Pfam" id="PF01471">
    <property type="entry name" value="PG_binding_1"/>
    <property type="match status" value="1"/>
</dbReference>
<feature type="domain" description="HTH cro/C1-type" evidence="2">
    <location>
        <begin position="14"/>
        <end position="76"/>
    </location>
</feature>
<keyword evidence="3" id="KW-0614">Plasmid</keyword>